<evidence type="ECO:0000313" key="2">
    <source>
        <dbReference type="Proteomes" id="UP000887574"/>
    </source>
</evidence>
<evidence type="ECO:0000256" key="1">
    <source>
        <dbReference type="SAM" id="MobiDB-lite"/>
    </source>
</evidence>
<protein>
    <submittedName>
        <fullName evidence="3">Uncharacterized protein</fullName>
    </submittedName>
</protein>
<keyword evidence="2" id="KW-1185">Reference proteome</keyword>
<dbReference type="AlphaFoldDB" id="A0A915DMK0"/>
<feature type="compositionally biased region" description="Basic and acidic residues" evidence="1">
    <location>
        <begin position="56"/>
        <end position="67"/>
    </location>
</feature>
<proteinExistence type="predicted"/>
<name>A0A915DMK0_9BILA</name>
<sequence>MDEFDKLLESPTKKPVQANLKESFWLHRLEKNFTYQIAVDKNGCYRNSVLRGQEEARRLRQQKDKNGDLSNDSDSDQEYDYTSNLSNCEPPQKRRRGRPKMAKTGGLARAAELSSTLKQIHEKFDSD</sequence>
<evidence type="ECO:0000313" key="3">
    <source>
        <dbReference type="WBParaSite" id="jg21653"/>
    </source>
</evidence>
<feature type="compositionally biased region" description="Polar residues" evidence="1">
    <location>
        <begin position="80"/>
        <end position="89"/>
    </location>
</feature>
<dbReference type="Proteomes" id="UP000887574">
    <property type="component" value="Unplaced"/>
</dbReference>
<dbReference type="WBParaSite" id="jg21653">
    <property type="protein sequence ID" value="jg21653"/>
    <property type="gene ID" value="jg21653"/>
</dbReference>
<feature type="region of interest" description="Disordered" evidence="1">
    <location>
        <begin position="56"/>
        <end position="112"/>
    </location>
</feature>
<accession>A0A915DMK0</accession>
<organism evidence="2 3">
    <name type="scientific">Ditylenchus dipsaci</name>
    <dbReference type="NCBI Taxonomy" id="166011"/>
    <lineage>
        <taxon>Eukaryota</taxon>
        <taxon>Metazoa</taxon>
        <taxon>Ecdysozoa</taxon>
        <taxon>Nematoda</taxon>
        <taxon>Chromadorea</taxon>
        <taxon>Rhabditida</taxon>
        <taxon>Tylenchina</taxon>
        <taxon>Tylenchomorpha</taxon>
        <taxon>Sphaerularioidea</taxon>
        <taxon>Anguinidae</taxon>
        <taxon>Anguininae</taxon>
        <taxon>Ditylenchus</taxon>
    </lineage>
</organism>
<reference evidence="3" key="1">
    <citation type="submission" date="2022-11" db="UniProtKB">
        <authorList>
            <consortium name="WormBaseParasite"/>
        </authorList>
    </citation>
    <scope>IDENTIFICATION</scope>
</reference>